<dbReference type="PANTHER" id="PTHR45138:SF9">
    <property type="entry name" value="DIGUANYLATE CYCLASE DGCM-RELATED"/>
    <property type="match status" value="1"/>
</dbReference>
<sequence length="329" mass="36024">MQALSPNPDEFNRDSSDSPIIEWLLHDDQVMRECFRHAAAILKTVTEASITAVLLLDAEHQHYRAEVGLSVHPIPRRQSLSHYAVQGDALFVVEDARQDPRFTHCLLVRAAPFVRFYAAIPLRAPGGELVGALCAMDGAPRALPQAHHAVFEHLRAIVENDLRLRCATATDPVTRLFNRRFMMESVRQKWREAAPDDWLAAVMVDIDYFKQFNDTYGHPAGDVCLQRVAAVLQTIADENQAIAGRMGGEEFGLLLSGLPLHSVPPILEQLRSGVMALGIAHRHSQAGVVTVSVGAAITKGSTSSQAAFAAADLALYRAKHAGRNAVVIH</sequence>
<comment type="catalytic activity">
    <reaction evidence="2">
        <text>2 GTP = 3',3'-c-di-GMP + 2 diphosphate</text>
        <dbReference type="Rhea" id="RHEA:24898"/>
        <dbReference type="ChEBI" id="CHEBI:33019"/>
        <dbReference type="ChEBI" id="CHEBI:37565"/>
        <dbReference type="ChEBI" id="CHEBI:58805"/>
        <dbReference type="EC" id="2.7.7.65"/>
    </reaction>
</comment>
<accession>A0A2S4MBT3</accession>
<evidence type="ECO:0000313" key="4">
    <source>
        <dbReference type="EMBL" id="POR52095.1"/>
    </source>
</evidence>
<dbReference type="Pfam" id="PF01590">
    <property type="entry name" value="GAF"/>
    <property type="match status" value="1"/>
</dbReference>
<dbReference type="AlphaFoldDB" id="A0A2S4MBT3"/>
<dbReference type="Gene3D" id="3.30.450.40">
    <property type="match status" value="1"/>
</dbReference>
<dbReference type="SUPFAM" id="SSF55073">
    <property type="entry name" value="Nucleotide cyclase"/>
    <property type="match status" value="1"/>
</dbReference>
<keyword evidence="5" id="KW-1185">Reference proteome</keyword>
<dbReference type="InterPro" id="IPR050469">
    <property type="entry name" value="Diguanylate_Cyclase"/>
</dbReference>
<dbReference type="SUPFAM" id="SSF55781">
    <property type="entry name" value="GAF domain-like"/>
    <property type="match status" value="1"/>
</dbReference>
<dbReference type="OrthoDB" id="5571399at2"/>
<dbReference type="EC" id="2.7.7.65" evidence="1"/>
<dbReference type="NCBIfam" id="TIGR00254">
    <property type="entry name" value="GGDEF"/>
    <property type="match status" value="1"/>
</dbReference>
<dbReference type="GO" id="GO:1902201">
    <property type="term" value="P:negative regulation of bacterial-type flagellum-dependent cell motility"/>
    <property type="evidence" value="ECO:0007669"/>
    <property type="project" value="TreeGrafter"/>
</dbReference>
<comment type="caution">
    <text evidence="4">The sequence shown here is derived from an EMBL/GenBank/DDBJ whole genome shotgun (WGS) entry which is preliminary data.</text>
</comment>
<dbReference type="GO" id="GO:0005886">
    <property type="term" value="C:plasma membrane"/>
    <property type="evidence" value="ECO:0007669"/>
    <property type="project" value="TreeGrafter"/>
</dbReference>
<name>A0A2S4MBT3_9BURK</name>
<dbReference type="GO" id="GO:0043709">
    <property type="term" value="P:cell adhesion involved in single-species biofilm formation"/>
    <property type="evidence" value="ECO:0007669"/>
    <property type="project" value="TreeGrafter"/>
</dbReference>
<dbReference type="RefSeq" id="WP_103704490.1">
    <property type="nucleotide sequence ID" value="NZ_PQGA01000005.1"/>
</dbReference>
<dbReference type="Pfam" id="PF00990">
    <property type="entry name" value="GGDEF"/>
    <property type="match status" value="1"/>
</dbReference>
<protein>
    <recommendedName>
        <fullName evidence="1">diguanylate cyclase</fullName>
        <ecNumber evidence="1">2.7.7.65</ecNumber>
    </recommendedName>
</protein>
<dbReference type="EMBL" id="PQGA01000005">
    <property type="protein sequence ID" value="POR52095.1"/>
    <property type="molecule type" value="Genomic_DNA"/>
</dbReference>
<dbReference type="Proteomes" id="UP000237381">
    <property type="component" value="Unassembled WGS sequence"/>
</dbReference>
<dbReference type="CDD" id="cd01949">
    <property type="entry name" value="GGDEF"/>
    <property type="match status" value="1"/>
</dbReference>
<dbReference type="InterPro" id="IPR029016">
    <property type="entry name" value="GAF-like_dom_sf"/>
</dbReference>
<dbReference type="PROSITE" id="PS50887">
    <property type="entry name" value="GGDEF"/>
    <property type="match status" value="1"/>
</dbReference>
<dbReference type="GO" id="GO:0052621">
    <property type="term" value="F:diguanylate cyclase activity"/>
    <property type="evidence" value="ECO:0007669"/>
    <property type="project" value="UniProtKB-EC"/>
</dbReference>
<organism evidence="4 5">
    <name type="scientific">Paraburkholderia eburnea</name>
    <dbReference type="NCBI Taxonomy" id="1189126"/>
    <lineage>
        <taxon>Bacteria</taxon>
        <taxon>Pseudomonadati</taxon>
        <taxon>Pseudomonadota</taxon>
        <taxon>Betaproteobacteria</taxon>
        <taxon>Burkholderiales</taxon>
        <taxon>Burkholderiaceae</taxon>
        <taxon>Paraburkholderia</taxon>
    </lineage>
</organism>
<dbReference type="FunFam" id="3.30.70.270:FF:000001">
    <property type="entry name" value="Diguanylate cyclase domain protein"/>
    <property type="match status" value="1"/>
</dbReference>
<feature type="domain" description="GGDEF" evidence="3">
    <location>
        <begin position="197"/>
        <end position="329"/>
    </location>
</feature>
<dbReference type="SMART" id="SM00267">
    <property type="entry name" value="GGDEF"/>
    <property type="match status" value="1"/>
</dbReference>
<dbReference type="InterPro" id="IPR003018">
    <property type="entry name" value="GAF"/>
</dbReference>
<evidence type="ECO:0000259" key="3">
    <source>
        <dbReference type="PROSITE" id="PS50887"/>
    </source>
</evidence>
<dbReference type="InterPro" id="IPR043128">
    <property type="entry name" value="Rev_trsase/Diguanyl_cyclase"/>
</dbReference>
<dbReference type="InterPro" id="IPR029787">
    <property type="entry name" value="Nucleotide_cyclase"/>
</dbReference>
<evidence type="ECO:0000313" key="5">
    <source>
        <dbReference type="Proteomes" id="UP000237381"/>
    </source>
</evidence>
<proteinExistence type="predicted"/>
<dbReference type="InterPro" id="IPR000160">
    <property type="entry name" value="GGDEF_dom"/>
</dbReference>
<dbReference type="Gene3D" id="3.30.70.270">
    <property type="match status" value="1"/>
</dbReference>
<gene>
    <name evidence="4" type="ORF">B0G62_10563</name>
</gene>
<dbReference type="PANTHER" id="PTHR45138">
    <property type="entry name" value="REGULATORY COMPONENTS OF SENSORY TRANSDUCTION SYSTEM"/>
    <property type="match status" value="1"/>
</dbReference>
<reference evidence="4 5" key="1">
    <citation type="submission" date="2018-01" db="EMBL/GenBank/DDBJ databases">
        <title>Genomic Encyclopedia of Type Strains, Phase III (KMG-III): the genomes of soil and plant-associated and newly described type strains.</title>
        <authorList>
            <person name="Whitman W."/>
        </authorList>
    </citation>
    <scope>NUCLEOTIDE SEQUENCE [LARGE SCALE GENOMIC DNA]</scope>
    <source>
        <strain evidence="4 5">JCM 18070</strain>
    </source>
</reference>
<evidence type="ECO:0000256" key="2">
    <source>
        <dbReference type="ARBA" id="ARBA00034247"/>
    </source>
</evidence>
<evidence type="ECO:0000256" key="1">
    <source>
        <dbReference type="ARBA" id="ARBA00012528"/>
    </source>
</evidence>